<organism evidence="1 2">
    <name type="scientific">Actinidia rufa</name>
    <dbReference type="NCBI Taxonomy" id="165716"/>
    <lineage>
        <taxon>Eukaryota</taxon>
        <taxon>Viridiplantae</taxon>
        <taxon>Streptophyta</taxon>
        <taxon>Embryophyta</taxon>
        <taxon>Tracheophyta</taxon>
        <taxon>Spermatophyta</taxon>
        <taxon>Magnoliopsida</taxon>
        <taxon>eudicotyledons</taxon>
        <taxon>Gunneridae</taxon>
        <taxon>Pentapetalae</taxon>
        <taxon>asterids</taxon>
        <taxon>Ericales</taxon>
        <taxon>Actinidiaceae</taxon>
        <taxon>Actinidia</taxon>
    </lineage>
</organism>
<dbReference type="EMBL" id="BJWL01000009">
    <property type="protein sequence ID" value="GFY94076.1"/>
    <property type="molecule type" value="Genomic_DNA"/>
</dbReference>
<evidence type="ECO:0000313" key="2">
    <source>
        <dbReference type="Proteomes" id="UP000585474"/>
    </source>
</evidence>
<proteinExistence type="predicted"/>
<evidence type="ECO:0000313" key="1">
    <source>
        <dbReference type="EMBL" id="GFY94076.1"/>
    </source>
</evidence>
<dbReference type="Proteomes" id="UP000585474">
    <property type="component" value="Unassembled WGS sequence"/>
</dbReference>
<name>A0A7J0F6L7_9ERIC</name>
<reference evidence="1 2" key="1">
    <citation type="submission" date="2019-07" db="EMBL/GenBank/DDBJ databases">
        <title>De Novo Assembly of kiwifruit Actinidia rufa.</title>
        <authorList>
            <person name="Sugita-Konishi S."/>
            <person name="Sato K."/>
            <person name="Mori E."/>
            <person name="Abe Y."/>
            <person name="Kisaki G."/>
            <person name="Hamano K."/>
            <person name="Suezawa K."/>
            <person name="Otani M."/>
            <person name="Fukuda T."/>
            <person name="Manabe T."/>
            <person name="Gomi K."/>
            <person name="Tabuchi M."/>
            <person name="Akimitsu K."/>
            <person name="Kataoka I."/>
        </authorList>
    </citation>
    <scope>NUCLEOTIDE SEQUENCE [LARGE SCALE GENOMIC DNA]</scope>
    <source>
        <strain evidence="2">cv. Fuchu</strain>
    </source>
</reference>
<dbReference type="AlphaFoldDB" id="A0A7J0F6L7"/>
<sequence length="263" mass="28481">MELNIAQLLVPNQPVVEGGDGALPPHLNADFNDRFKCQSKDYEAAILAITLALVDQPEVEPILLGKPLLGKRKGKQPAGVPPRRLQQSRGMATPLFSPSLGRLEFSIFELGKQVVTADSTKDHDTSLAFAWAVMLPKILSTWRMRAHRRSEILWVATVSERMKQQSAKLKRTKKKARDASYATTTLAQNEVVTPTAQKDKALQELTKLRATACGPVYNPFEEGSKEAQANEVTALKGEVAKEGVGTVAAEAGGPAVEVGETTA</sequence>
<comment type="caution">
    <text evidence="1">The sequence shown here is derived from an EMBL/GenBank/DDBJ whole genome shotgun (WGS) entry which is preliminary data.</text>
</comment>
<protein>
    <submittedName>
        <fullName evidence="1">Uncharacterized protein</fullName>
    </submittedName>
</protein>
<gene>
    <name evidence="1" type="ORF">Acr_09g0005220</name>
</gene>
<accession>A0A7J0F6L7</accession>
<keyword evidence="2" id="KW-1185">Reference proteome</keyword>